<dbReference type="Proteomes" id="UP000827092">
    <property type="component" value="Unassembled WGS sequence"/>
</dbReference>
<name>A0AAV6TYW0_9ARAC</name>
<feature type="non-terminal residue" evidence="1">
    <location>
        <position position="82"/>
    </location>
</feature>
<protein>
    <submittedName>
        <fullName evidence="1">Uncharacterized protein</fullName>
    </submittedName>
</protein>
<organism evidence="1 2">
    <name type="scientific">Oedothorax gibbosus</name>
    <dbReference type="NCBI Taxonomy" id="931172"/>
    <lineage>
        <taxon>Eukaryota</taxon>
        <taxon>Metazoa</taxon>
        <taxon>Ecdysozoa</taxon>
        <taxon>Arthropoda</taxon>
        <taxon>Chelicerata</taxon>
        <taxon>Arachnida</taxon>
        <taxon>Araneae</taxon>
        <taxon>Araneomorphae</taxon>
        <taxon>Entelegynae</taxon>
        <taxon>Araneoidea</taxon>
        <taxon>Linyphiidae</taxon>
        <taxon>Erigoninae</taxon>
        <taxon>Oedothorax</taxon>
    </lineage>
</organism>
<accession>A0AAV6TYW0</accession>
<evidence type="ECO:0000313" key="2">
    <source>
        <dbReference type="Proteomes" id="UP000827092"/>
    </source>
</evidence>
<comment type="caution">
    <text evidence="1">The sequence shown here is derived from an EMBL/GenBank/DDBJ whole genome shotgun (WGS) entry which is preliminary data.</text>
</comment>
<keyword evidence="2" id="KW-1185">Reference proteome</keyword>
<dbReference type="EMBL" id="JAFNEN010000856">
    <property type="protein sequence ID" value="KAG8176681.1"/>
    <property type="molecule type" value="Genomic_DNA"/>
</dbReference>
<reference evidence="1 2" key="1">
    <citation type="journal article" date="2022" name="Nat. Ecol. Evol.">
        <title>A masculinizing supergene underlies an exaggerated male reproductive morph in a spider.</title>
        <authorList>
            <person name="Hendrickx F."/>
            <person name="De Corte Z."/>
            <person name="Sonet G."/>
            <person name="Van Belleghem S.M."/>
            <person name="Kostlbacher S."/>
            <person name="Vangestel C."/>
        </authorList>
    </citation>
    <scope>NUCLEOTIDE SEQUENCE [LARGE SCALE GENOMIC DNA]</scope>
    <source>
        <tissue evidence="1">Whole body</tissue>
    </source>
</reference>
<evidence type="ECO:0000313" key="1">
    <source>
        <dbReference type="EMBL" id="KAG8176681.1"/>
    </source>
</evidence>
<dbReference type="AlphaFoldDB" id="A0AAV6TYW0"/>
<sequence length="82" mass="9682">MRKISCRSFLTLTDTDEILKDESNVWWKCESLHVDPWIAKRSKLEQSRRIEDKSGLFNTLEYFNLDGKAVADWIDIFGPFVK</sequence>
<gene>
    <name evidence="1" type="ORF">JTE90_002673</name>
</gene>
<proteinExistence type="predicted"/>